<accession>A0A132NN48</accession>
<evidence type="ECO:0000313" key="8">
    <source>
        <dbReference type="Proteomes" id="UP000070089"/>
    </source>
</evidence>
<comment type="similarity">
    <text evidence="1 5">Belongs to the MsrB Met sulfoxide reductase family.</text>
</comment>
<dbReference type="GO" id="GO:0033743">
    <property type="term" value="F:peptide-methionine (R)-S-oxide reductase activity"/>
    <property type="evidence" value="ECO:0007669"/>
    <property type="project" value="UniProtKB-EC"/>
</dbReference>
<dbReference type="NCBIfam" id="TIGR00357">
    <property type="entry name" value="peptide-methionine (R)-S-oxide reductase MsrB"/>
    <property type="match status" value="1"/>
</dbReference>
<dbReference type="GO" id="GO:0030091">
    <property type="term" value="P:protein repair"/>
    <property type="evidence" value="ECO:0007669"/>
    <property type="project" value="InterPro"/>
</dbReference>
<evidence type="ECO:0000256" key="2">
    <source>
        <dbReference type="ARBA" id="ARBA00012499"/>
    </source>
</evidence>
<dbReference type="InterPro" id="IPR011057">
    <property type="entry name" value="Mss4-like_sf"/>
</dbReference>
<dbReference type="Pfam" id="PF01641">
    <property type="entry name" value="SelR"/>
    <property type="match status" value="1"/>
</dbReference>
<evidence type="ECO:0000313" key="7">
    <source>
        <dbReference type="EMBL" id="KWX11431.1"/>
    </source>
</evidence>
<dbReference type="InterPro" id="IPR002579">
    <property type="entry name" value="Met_Sox_Rdtase_MsrB_dom"/>
</dbReference>
<name>A0A132NN48_GIAIN</name>
<dbReference type="EC" id="1.8.4.12" evidence="2 5"/>
<evidence type="ECO:0000256" key="4">
    <source>
        <dbReference type="ARBA" id="ARBA00048488"/>
    </source>
</evidence>
<dbReference type="SUPFAM" id="SSF51316">
    <property type="entry name" value="Mss4-like"/>
    <property type="match status" value="1"/>
</dbReference>
<protein>
    <recommendedName>
        <fullName evidence="2 5">Peptide-methionine (R)-S-oxide reductase</fullName>
        <ecNumber evidence="2 5">1.8.4.12</ecNumber>
    </recommendedName>
</protein>
<comment type="catalytic activity">
    <reaction evidence="4 5">
        <text>L-methionyl-[protein] + [thioredoxin]-disulfide + H2O = L-methionyl-(R)-S-oxide-[protein] + [thioredoxin]-dithiol</text>
        <dbReference type="Rhea" id="RHEA:24164"/>
        <dbReference type="Rhea" id="RHEA-COMP:10698"/>
        <dbReference type="Rhea" id="RHEA-COMP:10700"/>
        <dbReference type="Rhea" id="RHEA-COMP:12313"/>
        <dbReference type="Rhea" id="RHEA-COMP:12314"/>
        <dbReference type="ChEBI" id="CHEBI:15377"/>
        <dbReference type="ChEBI" id="CHEBI:16044"/>
        <dbReference type="ChEBI" id="CHEBI:29950"/>
        <dbReference type="ChEBI" id="CHEBI:45764"/>
        <dbReference type="ChEBI" id="CHEBI:50058"/>
        <dbReference type="EC" id="1.8.4.12"/>
    </reaction>
</comment>
<dbReference type="OrthoDB" id="44061at2759"/>
<keyword evidence="3 5" id="KW-0560">Oxidoreductase</keyword>
<feature type="domain" description="MsrB" evidence="6">
    <location>
        <begin position="33"/>
        <end position="155"/>
    </location>
</feature>
<evidence type="ECO:0000256" key="3">
    <source>
        <dbReference type="ARBA" id="ARBA00023002"/>
    </source>
</evidence>
<dbReference type="GO" id="GO:0006979">
    <property type="term" value="P:response to oxidative stress"/>
    <property type="evidence" value="ECO:0007669"/>
    <property type="project" value="InterPro"/>
</dbReference>
<dbReference type="GO" id="GO:0046872">
    <property type="term" value="F:metal ion binding"/>
    <property type="evidence" value="ECO:0007669"/>
    <property type="project" value="UniProtKB-KW"/>
</dbReference>
<evidence type="ECO:0000259" key="6">
    <source>
        <dbReference type="PROSITE" id="PS51790"/>
    </source>
</evidence>
<comment type="caution">
    <text evidence="7">The sequence shown here is derived from an EMBL/GenBank/DDBJ whole genome shotgun (WGS) entry which is preliminary data.</text>
</comment>
<dbReference type="GO" id="GO:0005737">
    <property type="term" value="C:cytoplasm"/>
    <property type="evidence" value="ECO:0007669"/>
    <property type="project" value="TreeGrafter"/>
</dbReference>
<reference evidence="7 8" key="1">
    <citation type="journal article" date="2015" name="Mol. Biochem. Parasitol.">
        <title>Identification of polymorphic genes for use in assemblage B genotyping assays through comparative genomics of multiple assemblage B Giardia duodenalis isolates.</title>
        <authorList>
            <person name="Wielinga C."/>
            <person name="Thompson R.C."/>
            <person name="Monis P."/>
            <person name="Ryan U."/>
        </authorList>
    </citation>
    <scope>NUCLEOTIDE SEQUENCE [LARGE SCALE GENOMIC DNA]</scope>
    <source>
        <strain evidence="7 8">BAH15c1</strain>
    </source>
</reference>
<keyword evidence="5" id="KW-0479">Metal-binding</keyword>
<dbReference type="VEuPathDB" id="GiardiaDB:QR46_4610"/>
<evidence type="ECO:0000256" key="5">
    <source>
        <dbReference type="RuleBase" id="RU365044"/>
    </source>
</evidence>
<dbReference type="PANTHER" id="PTHR10173">
    <property type="entry name" value="METHIONINE SULFOXIDE REDUCTASE"/>
    <property type="match status" value="1"/>
</dbReference>
<comment type="cofactor">
    <cofactor evidence="5">
        <name>Zn(2+)</name>
        <dbReference type="ChEBI" id="CHEBI:29105"/>
    </cofactor>
    <text evidence="5">Binds 1 zinc ion per subunit.</text>
</comment>
<dbReference type="Gene3D" id="2.170.150.20">
    <property type="entry name" value="Peptide methionine sulfoxide reductase"/>
    <property type="match status" value="1"/>
</dbReference>
<dbReference type="AlphaFoldDB" id="A0A132NN48"/>
<sequence length="158" mass="17782">MITDDLIANLSKWRTLPDEQYVALKADARSPEDARRGDELTPVQRNVLFNHATEPAFNNEYHACKSSGTYHCRACRLALFRSEDKFDSGTGWPSFTTPIDYRVAKYTRNNSYNMERIEVHCANCGGHQGHVFNDGPTPTGLRFCINSASIILIPARGE</sequence>
<dbReference type="PANTHER" id="PTHR10173:SF52">
    <property type="entry name" value="METHIONINE-R-SULFOXIDE REDUCTASE B1"/>
    <property type="match status" value="1"/>
</dbReference>
<dbReference type="EMBL" id="JXTI01000189">
    <property type="protein sequence ID" value="KWX11431.1"/>
    <property type="molecule type" value="Genomic_DNA"/>
</dbReference>
<evidence type="ECO:0000256" key="1">
    <source>
        <dbReference type="ARBA" id="ARBA00007174"/>
    </source>
</evidence>
<proteinExistence type="inferred from homology"/>
<dbReference type="Proteomes" id="UP000070089">
    <property type="component" value="Unassembled WGS sequence"/>
</dbReference>
<dbReference type="InterPro" id="IPR028427">
    <property type="entry name" value="Met_Sox_Rdtase_MsrB"/>
</dbReference>
<gene>
    <name evidence="7" type="ORF">QR46_4610</name>
</gene>
<keyword evidence="5" id="KW-0862">Zinc</keyword>
<dbReference type="PROSITE" id="PS51790">
    <property type="entry name" value="MSRB"/>
    <property type="match status" value="1"/>
</dbReference>
<organism evidence="7 8">
    <name type="scientific">Giardia duodenalis assemblage B</name>
    <dbReference type="NCBI Taxonomy" id="1394984"/>
    <lineage>
        <taxon>Eukaryota</taxon>
        <taxon>Metamonada</taxon>
        <taxon>Diplomonadida</taxon>
        <taxon>Hexamitidae</taxon>
        <taxon>Giardiinae</taxon>
        <taxon>Giardia</taxon>
    </lineage>
</organism>